<proteinExistence type="predicted"/>
<evidence type="ECO:0000313" key="4">
    <source>
        <dbReference type="Proteomes" id="UP001054821"/>
    </source>
</evidence>
<dbReference type="Proteomes" id="UP001054821">
    <property type="component" value="Chromosome 6"/>
</dbReference>
<dbReference type="InterPro" id="IPR005162">
    <property type="entry name" value="Retrotrans_gag_dom"/>
</dbReference>
<dbReference type="PANTHER" id="PTHR33223:SF10">
    <property type="entry name" value="AMINOTRANSFERASE-LIKE PLANT MOBILE DOMAIN-CONTAINING PROTEIN"/>
    <property type="match status" value="1"/>
</dbReference>
<gene>
    <name evidence="3" type="ORF">L3X38_030675</name>
</gene>
<protein>
    <recommendedName>
        <fullName evidence="2">Retrotransposon gag domain-containing protein</fullName>
    </recommendedName>
</protein>
<dbReference type="EMBL" id="JAJFAZ020000006">
    <property type="protein sequence ID" value="KAI5321604.1"/>
    <property type="molecule type" value="Genomic_DNA"/>
</dbReference>
<evidence type="ECO:0000259" key="2">
    <source>
        <dbReference type="Pfam" id="PF03732"/>
    </source>
</evidence>
<evidence type="ECO:0000313" key="3">
    <source>
        <dbReference type="EMBL" id="KAI5321604.1"/>
    </source>
</evidence>
<dbReference type="Pfam" id="PF03732">
    <property type="entry name" value="Retrotrans_gag"/>
    <property type="match status" value="1"/>
</dbReference>
<comment type="caution">
    <text evidence="3">The sequence shown here is derived from an EMBL/GenBank/DDBJ whole genome shotgun (WGS) entry which is preliminary data.</text>
</comment>
<organism evidence="3 4">
    <name type="scientific">Prunus dulcis</name>
    <name type="common">Almond</name>
    <name type="synonym">Amygdalus dulcis</name>
    <dbReference type="NCBI Taxonomy" id="3755"/>
    <lineage>
        <taxon>Eukaryota</taxon>
        <taxon>Viridiplantae</taxon>
        <taxon>Streptophyta</taxon>
        <taxon>Embryophyta</taxon>
        <taxon>Tracheophyta</taxon>
        <taxon>Spermatophyta</taxon>
        <taxon>Magnoliopsida</taxon>
        <taxon>eudicotyledons</taxon>
        <taxon>Gunneridae</taxon>
        <taxon>Pentapetalae</taxon>
        <taxon>rosids</taxon>
        <taxon>fabids</taxon>
        <taxon>Rosales</taxon>
        <taxon>Rosaceae</taxon>
        <taxon>Amygdaloideae</taxon>
        <taxon>Amygdaleae</taxon>
        <taxon>Prunus</taxon>
    </lineage>
</organism>
<feature type="region of interest" description="Disordered" evidence="1">
    <location>
        <begin position="1"/>
        <end position="39"/>
    </location>
</feature>
<keyword evidence="4" id="KW-1185">Reference proteome</keyword>
<feature type="compositionally biased region" description="Polar residues" evidence="1">
    <location>
        <begin position="1"/>
        <end position="34"/>
    </location>
</feature>
<dbReference type="PANTHER" id="PTHR33223">
    <property type="entry name" value="CCHC-TYPE DOMAIN-CONTAINING PROTEIN"/>
    <property type="match status" value="1"/>
</dbReference>
<feature type="domain" description="Retrotransposon gag" evidence="2">
    <location>
        <begin position="61"/>
        <end position="136"/>
    </location>
</feature>
<name>A0AAD4VC56_PRUDU</name>
<accession>A0AAD4VC56</accession>
<evidence type="ECO:0000256" key="1">
    <source>
        <dbReference type="SAM" id="MobiDB-lite"/>
    </source>
</evidence>
<reference evidence="3 4" key="1">
    <citation type="journal article" date="2022" name="G3 (Bethesda)">
        <title>Whole-genome sequence and methylome profiling of the almond [Prunus dulcis (Mill.) D.A. Webb] cultivar 'Nonpareil'.</title>
        <authorList>
            <person name="D'Amico-Willman K.M."/>
            <person name="Ouma W.Z."/>
            <person name="Meulia T."/>
            <person name="Sideli G.M."/>
            <person name="Gradziel T.M."/>
            <person name="Fresnedo-Ramirez J."/>
        </authorList>
    </citation>
    <scope>NUCLEOTIDE SEQUENCE [LARGE SCALE GENOMIC DNA]</scope>
    <source>
        <strain evidence="3">Clone GOH B32 T37-40</strain>
    </source>
</reference>
<dbReference type="AlphaFoldDB" id="A0AAD4VC56"/>
<sequence>MEFDRVNSSPFTNEVEQATPQKQFTTPSITSFNGDSDPKSHWKHFKSTMILYKANDAVTCKVFLMTMHGAAQDWFHTLSSTSISSFKEFALIFTKKYTSYWTVRKHPNHIFNLHKKPDESIQDYLKRFNAQKPNIVGCDDRIGSLTFKKGLLAEYELYREQTITLSQTLIEVFMTAGHYAF</sequence>